<evidence type="ECO:0000259" key="3">
    <source>
        <dbReference type="PROSITE" id="PS51186"/>
    </source>
</evidence>
<reference evidence="5" key="1">
    <citation type="submission" date="2018-04" db="EMBL/GenBank/DDBJ databases">
        <authorList>
            <person name="Cornet L."/>
        </authorList>
    </citation>
    <scope>NUCLEOTIDE SEQUENCE [LARGE SCALE GENOMIC DNA]</scope>
</reference>
<evidence type="ECO:0000256" key="2">
    <source>
        <dbReference type="ARBA" id="ARBA00023315"/>
    </source>
</evidence>
<sequence length="166" mass="18928">MLVRDFCAADIVALTELYNRYILETSITFDLQPYTIQQRQDSWMSHYATSGRYRLLVAQGHDGQLLGYATSSRLRVKAAYDTSVETSVYLKAEAQGQGIGSQLYTALFEAIAHADIHRAYACITLPNEASMALHQKFGFEQVGLFREVGRKFERYWDVAWLEKNVT</sequence>
<dbReference type="Gene3D" id="3.40.630.30">
    <property type="match status" value="1"/>
</dbReference>
<dbReference type="Pfam" id="PF13420">
    <property type="entry name" value="Acetyltransf_4"/>
    <property type="match status" value="1"/>
</dbReference>
<dbReference type="AlphaFoldDB" id="A0A2W4XRS4"/>
<dbReference type="PANTHER" id="PTHR43072">
    <property type="entry name" value="N-ACETYLTRANSFERASE"/>
    <property type="match status" value="1"/>
</dbReference>
<feature type="domain" description="N-acetyltransferase" evidence="3">
    <location>
        <begin position="1"/>
        <end position="162"/>
    </location>
</feature>
<gene>
    <name evidence="4" type="ORF">DCF15_03470</name>
</gene>
<dbReference type="EMBL" id="QBMP01000019">
    <property type="protein sequence ID" value="PZO59604.1"/>
    <property type="molecule type" value="Genomic_DNA"/>
</dbReference>
<accession>A0A2W4XRS4</accession>
<dbReference type="SUPFAM" id="SSF55729">
    <property type="entry name" value="Acyl-CoA N-acyltransferases (Nat)"/>
    <property type="match status" value="1"/>
</dbReference>
<evidence type="ECO:0000313" key="4">
    <source>
        <dbReference type="EMBL" id="PZO59604.1"/>
    </source>
</evidence>
<dbReference type="CDD" id="cd04301">
    <property type="entry name" value="NAT_SF"/>
    <property type="match status" value="1"/>
</dbReference>
<evidence type="ECO:0000256" key="1">
    <source>
        <dbReference type="ARBA" id="ARBA00022679"/>
    </source>
</evidence>
<dbReference type="InterPro" id="IPR000182">
    <property type="entry name" value="GNAT_dom"/>
</dbReference>
<organism evidence="4 5">
    <name type="scientific">Phormidesmis priestleyi</name>
    <dbReference type="NCBI Taxonomy" id="268141"/>
    <lineage>
        <taxon>Bacteria</taxon>
        <taxon>Bacillati</taxon>
        <taxon>Cyanobacteriota</taxon>
        <taxon>Cyanophyceae</taxon>
        <taxon>Leptolyngbyales</taxon>
        <taxon>Leptolyngbyaceae</taxon>
        <taxon>Phormidesmis</taxon>
    </lineage>
</organism>
<dbReference type="Proteomes" id="UP000249794">
    <property type="component" value="Unassembled WGS sequence"/>
</dbReference>
<dbReference type="PANTHER" id="PTHR43072:SF23">
    <property type="entry name" value="UPF0039 PROTEIN C11D3.02C"/>
    <property type="match status" value="1"/>
</dbReference>
<proteinExistence type="predicted"/>
<reference evidence="4 5" key="2">
    <citation type="submission" date="2018-06" db="EMBL/GenBank/DDBJ databases">
        <title>Metagenomic assembly of (sub)arctic Cyanobacteria and their associated microbiome from non-axenic cultures.</title>
        <authorList>
            <person name="Baurain D."/>
        </authorList>
    </citation>
    <scope>NUCLEOTIDE SEQUENCE [LARGE SCALE GENOMIC DNA]</scope>
    <source>
        <strain evidence="4">ULC027bin1</strain>
    </source>
</reference>
<name>A0A2W4XRS4_9CYAN</name>
<dbReference type="GO" id="GO:0016747">
    <property type="term" value="F:acyltransferase activity, transferring groups other than amino-acyl groups"/>
    <property type="evidence" value="ECO:0007669"/>
    <property type="project" value="InterPro"/>
</dbReference>
<comment type="caution">
    <text evidence="4">The sequence shown here is derived from an EMBL/GenBank/DDBJ whole genome shotgun (WGS) entry which is preliminary data.</text>
</comment>
<dbReference type="PROSITE" id="PS51186">
    <property type="entry name" value="GNAT"/>
    <property type="match status" value="1"/>
</dbReference>
<evidence type="ECO:0000313" key="5">
    <source>
        <dbReference type="Proteomes" id="UP000249794"/>
    </source>
</evidence>
<keyword evidence="2" id="KW-0012">Acyltransferase</keyword>
<keyword evidence="1 4" id="KW-0808">Transferase</keyword>
<dbReference type="InterPro" id="IPR016181">
    <property type="entry name" value="Acyl_CoA_acyltransferase"/>
</dbReference>
<protein>
    <submittedName>
        <fullName evidence="4">GNAT family N-acetyltransferase</fullName>
    </submittedName>
</protein>